<evidence type="ECO:0000313" key="3">
    <source>
        <dbReference type="Proteomes" id="UP000307164"/>
    </source>
</evidence>
<reference evidence="3 4" key="1">
    <citation type="submission" date="2018-01" db="EMBL/GenBank/DDBJ databases">
        <authorList>
            <person name="Paulsen S."/>
            <person name="Gram L.K."/>
        </authorList>
    </citation>
    <scope>NUCLEOTIDE SEQUENCE [LARGE SCALE GENOMIC DNA]</scope>
    <source>
        <strain evidence="1 4">S3790</strain>
        <strain evidence="2 3">S3895</strain>
    </source>
</reference>
<reference evidence="1" key="3">
    <citation type="submission" date="2019-09" db="EMBL/GenBank/DDBJ databases">
        <title>Co-occurence of chitin degradation, pigmentation and bioactivity in marine Pseudoalteromonas.</title>
        <authorList>
            <person name="Sonnenschein E.C."/>
            <person name="Bech P.K."/>
        </authorList>
    </citation>
    <scope>NUCLEOTIDE SEQUENCE</scope>
    <source>
        <strain evidence="1">S3790</strain>
        <strain evidence="2 3">S3895</strain>
    </source>
</reference>
<name>A0A5S3V923_9GAMM</name>
<sequence length="84" mass="9404">MRSKAIFLTLGVAFICNSPLLLHKSALILREVSSLDIAQQQLSSHNILACVLTAKCDFSMMLSRVLFTINEVMFKLWGNTFISL</sequence>
<gene>
    <name evidence="1" type="ORF">CWC19_12665</name>
    <name evidence="2" type="ORF">CWC20_12410</name>
</gene>
<protein>
    <submittedName>
        <fullName evidence="1">Uncharacterized protein</fullName>
    </submittedName>
</protein>
<dbReference type="EMBL" id="PNBW01000054">
    <property type="protein sequence ID" value="TMO73806.1"/>
    <property type="molecule type" value="Genomic_DNA"/>
</dbReference>
<proteinExistence type="predicted"/>
<evidence type="ECO:0000313" key="2">
    <source>
        <dbReference type="EMBL" id="TMO73806.1"/>
    </source>
</evidence>
<reference evidence="4" key="2">
    <citation type="submission" date="2019-06" db="EMBL/GenBank/DDBJ databases">
        <title>Co-occurence of chitin degradation, pigmentation and bioactivity in marine Pseudoalteromonas.</title>
        <authorList>
            <person name="Sonnenschein E.C."/>
            <person name="Bech P.K."/>
        </authorList>
    </citation>
    <scope>NUCLEOTIDE SEQUENCE [LARGE SCALE GENOMIC DNA]</scope>
    <source>
        <strain evidence="4">S3790</strain>
    </source>
</reference>
<dbReference type="Proteomes" id="UP000307217">
    <property type="component" value="Unassembled WGS sequence"/>
</dbReference>
<dbReference type="Proteomes" id="UP000307164">
    <property type="component" value="Unassembled WGS sequence"/>
</dbReference>
<evidence type="ECO:0000313" key="4">
    <source>
        <dbReference type="Proteomes" id="UP000307217"/>
    </source>
</evidence>
<evidence type="ECO:0000313" key="1">
    <source>
        <dbReference type="EMBL" id="TMO67933.1"/>
    </source>
</evidence>
<comment type="caution">
    <text evidence="1">The sequence shown here is derived from an EMBL/GenBank/DDBJ whole genome shotgun (WGS) entry which is preliminary data.</text>
</comment>
<accession>A0A5S3V923</accession>
<keyword evidence="3" id="KW-1185">Reference proteome</keyword>
<dbReference type="AlphaFoldDB" id="A0A5S3V923"/>
<dbReference type="EMBL" id="PNBX01000048">
    <property type="protein sequence ID" value="TMO67933.1"/>
    <property type="molecule type" value="Genomic_DNA"/>
</dbReference>
<organism evidence="1 4">
    <name type="scientific">Pseudoalteromonas aurantia</name>
    <dbReference type="NCBI Taxonomy" id="43654"/>
    <lineage>
        <taxon>Bacteria</taxon>
        <taxon>Pseudomonadati</taxon>
        <taxon>Pseudomonadota</taxon>
        <taxon>Gammaproteobacteria</taxon>
        <taxon>Alteromonadales</taxon>
        <taxon>Pseudoalteromonadaceae</taxon>
        <taxon>Pseudoalteromonas</taxon>
    </lineage>
</organism>